<dbReference type="CDD" id="cd02645">
    <property type="entry name" value="R3H_AAA"/>
    <property type="match status" value="1"/>
</dbReference>
<sequence>MPFVSHLPSLNGQSPLRDAPSAKWLGHNTRRNPVPQCSGDRRRSSVVGHASSAAASPSSSATPEAAVAANCPSRAAALRGERRSPWAKEPERRREGELEDIRKIMGLLPERFRSGLESHGELGELLEIVMDLGRVPFARFPSGDYFLSDDVVSLEDLEFAVEQVGDFGADNRAGIEQTLHRISCMRNREGKIIGLTCRVGRNRSESVDMVADLASSGLSILLLGRPGVGKTTVIRGVSKLLADQCKKRVVIVDTSNEIGGDGDVPHPGIGQARRMQVRHPSKQHAVMIEAIENHMPEVIVIDEVGTELECLAAQTIAQRGVQLVATCHGNELENVLKNPSLADLVGGISSVTLSDEEARRRRGQKSVLERSGPPAFDIAIEMLDRSTWRVHNDLAEAVDTILAGGSAHGEIRQRDANGDVTSQPGHVYDGRKPPARLPLDTDAEEDRKPSSVWWSSVEAAPLPSTSASNPSQDEPWAVPFKRSAAVTKTGTSGQGVDTGEPDCLAAGADGSGKAVLLRLYLWGVDADALWDVLGMMQLQGQVALTSYLRQANLVLASKSRLKQGGWIRQAAQDLGVPMYCLKSSTPAQLARALQTFLTFQPVKEVDAASGTTTVHPPKYDCDFAVDDYIPGSYDGEEKEAMEEARLAIVEIVIPRRQPIELLPRAPWILKRQMKLAEFYNVQWRSVGSGNDARLRILPGSAASCEEKGNVGFEAAAIEARQTGERRDSFRAAA</sequence>
<organism evidence="5 6">
    <name type="scientific">Ostreobium quekettii</name>
    <dbReference type="NCBI Taxonomy" id="121088"/>
    <lineage>
        <taxon>Eukaryota</taxon>
        <taxon>Viridiplantae</taxon>
        <taxon>Chlorophyta</taxon>
        <taxon>core chlorophytes</taxon>
        <taxon>Ulvophyceae</taxon>
        <taxon>TCBD clade</taxon>
        <taxon>Bryopsidales</taxon>
        <taxon>Ostreobineae</taxon>
        <taxon>Ostreobiaceae</taxon>
        <taxon>Ostreobium</taxon>
    </lineage>
</organism>
<dbReference type="SMART" id="SM00382">
    <property type="entry name" value="AAA"/>
    <property type="match status" value="1"/>
</dbReference>
<dbReference type="InterPro" id="IPR058670">
    <property type="entry name" value="PTPase_dom"/>
</dbReference>
<feature type="domain" description="AAA+ ATPase" evidence="4">
    <location>
        <begin position="216"/>
        <end position="372"/>
    </location>
</feature>
<reference evidence="5" key="1">
    <citation type="submission" date="2020-12" db="EMBL/GenBank/DDBJ databases">
        <authorList>
            <person name="Iha C."/>
        </authorList>
    </citation>
    <scope>NUCLEOTIDE SEQUENCE</scope>
</reference>
<dbReference type="OrthoDB" id="26838at2759"/>
<proteinExistence type="predicted"/>
<dbReference type="Gene3D" id="3.40.50.300">
    <property type="entry name" value="P-loop containing nucleotide triphosphate hydrolases"/>
    <property type="match status" value="1"/>
</dbReference>
<dbReference type="PANTHER" id="PTHR20953">
    <property type="entry name" value="KINASE-RELATED"/>
    <property type="match status" value="1"/>
</dbReference>
<dbReference type="EMBL" id="CAJHUC010001588">
    <property type="protein sequence ID" value="CAD7701632.1"/>
    <property type="molecule type" value="Genomic_DNA"/>
</dbReference>
<name>A0A8S1J7B7_9CHLO</name>
<dbReference type="Pfam" id="PF25516">
    <property type="entry name" value="PTPase"/>
    <property type="match status" value="1"/>
</dbReference>
<evidence type="ECO:0000313" key="5">
    <source>
        <dbReference type="EMBL" id="CAD7701632.1"/>
    </source>
</evidence>
<keyword evidence="6" id="KW-1185">Reference proteome</keyword>
<feature type="region of interest" description="Disordered" evidence="3">
    <location>
        <begin position="409"/>
        <end position="452"/>
    </location>
</feature>
<feature type="region of interest" description="Disordered" evidence="3">
    <location>
        <begin position="1"/>
        <end position="65"/>
    </location>
</feature>
<gene>
    <name evidence="5" type="ORF">OSTQU699_LOCUS6989</name>
</gene>
<dbReference type="InterPro" id="IPR003593">
    <property type="entry name" value="AAA+_ATPase"/>
</dbReference>
<keyword evidence="2" id="KW-0067">ATP-binding</keyword>
<evidence type="ECO:0000256" key="2">
    <source>
        <dbReference type="ARBA" id="ARBA00022840"/>
    </source>
</evidence>
<feature type="compositionally biased region" description="Basic and acidic residues" evidence="3">
    <location>
        <begin position="79"/>
        <end position="95"/>
    </location>
</feature>
<dbReference type="CDD" id="cd00009">
    <property type="entry name" value="AAA"/>
    <property type="match status" value="1"/>
</dbReference>
<evidence type="ECO:0000256" key="1">
    <source>
        <dbReference type="ARBA" id="ARBA00022741"/>
    </source>
</evidence>
<dbReference type="SUPFAM" id="SSF52540">
    <property type="entry name" value="P-loop containing nucleoside triphosphate hydrolases"/>
    <property type="match status" value="1"/>
</dbReference>
<comment type="caution">
    <text evidence="5">The sequence shown here is derived from an EMBL/GenBank/DDBJ whole genome shotgun (WGS) entry which is preliminary data.</text>
</comment>
<protein>
    <recommendedName>
        <fullName evidence="4">AAA+ ATPase domain-containing protein</fullName>
    </recommendedName>
</protein>
<dbReference type="PANTHER" id="PTHR20953:SF3">
    <property type="entry name" value="P-LOOP CONTAINING NUCLEOSIDE TRIPHOSPHATE HYDROLASES SUPERFAMILY PROTEIN"/>
    <property type="match status" value="1"/>
</dbReference>
<evidence type="ECO:0000313" key="6">
    <source>
        <dbReference type="Proteomes" id="UP000708148"/>
    </source>
</evidence>
<feature type="region of interest" description="Disordered" evidence="3">
    <location>
        <begin position="76"/>
        <end position="95"/>
    </location>
</feature>
<evidence type="ECO:0000256" key="3">
    <source>
        <dbReference type="SAM" id="MobiDB-lite"/>
    </source>
</evidence>
<dbReference type="InterPro" id="IPR034081">
    <property type="entry name" value="R3H_AAA"/>
</dbReference>
<dbReference type="Pfam" id="PF19568">
    <property type="entry name" value="Spore_III_AA"/>
    <property type="match status" value="1"/>
</dbReference>
<dbReference type="InterPro" id="IPR027417">
    <property type="entry name" value="P-loop_NTPase"/>
</dbReference>
<feature type="compositionally biased region" description="Low complexity" evidence="3">
    <location>
        <begin position="45"/>
        <end position="65"/>
    </location>
</feature>
<keyword evidence="1" id="KW-0547">Nucleotide-binding</keyword>
<dbReference type="AlphaFoldDB" id="A0A8S1J7B7"/>
<accession>A0A8S1J7B7</accession>
<dbReference type="InterPro" id="IPR045735">
    <property type="entry name" value="Spore_III_AA_AAA+_ATPase"/>
</dbReference>
<dbReference type="Proteomes" id="UP000708148">
    <property type="component" value="Unassembled WGS sequence"/>
</dbReference>
<evidence type="ECO:0000259" key="4">
    <source>
        <dbReference type="SMART" id="SM00382"/>
    </source>
</evidence>
<dbReference type="GO" id="GO:0005524">
    <property type="term" value="F:ATP binding"/>
    <property type="evidence" value="ECO:0007669"/>
    <property type="project" value="UniProtKB-KW"/>
</dbReference>